<dbReference type="PROSITE" id="PS50054">
    <property type="entry name" value="TYR_PHOSPHATASE_DUAL"/>
    <property type="match status" value="1"/>
</dbReference>
<dbReference type="SMART" id="SM00195">
    <property type="entry name" value="DSPc"/>
    <property type="match status" value="1"/>
</dbReference>
<dbReference type="CDD" id="cd14498">
    <property type="entry name" value="DSP"/>
    <property type="match status" value="1"/>
</dbReference>
<feature type="region of interest" description="Disordered" evidence="5">
    <location>
        <begin position="210"/>
        <end position="256"/>
    </location>
</feature>
<name>A0A9P5YNL6_9AGAR</name>
<comment type="caution">
    <text evidence="8">The sequence shown here is derived from an EMBL/GenBank/DDBJ whole genome shotgun (WGS) entry which is preliminary data.</text>
</comment>
<comment type="similarity">
    <text evidence="1">Belongs to the protein-tyrosine phosphatase family. Non-receptor class dual specificity subfamily.</text>
</comment>
<dbReference type="GO" id="GO:0008138">
    <property type="term" value="F:protein tyrosine/serine/threonine phosphatase activity"/>
    <property type="evidence" value="ECO:0007669"/>
    <property type="project" value="TreeGrafter"/>
</dbReference>
<feature type="domain" description="Tyrosine-protein phosphatase" evidence="6">
    <location>
        <begin position="1"/>
        <end position="140"/>
    </location>
</feature>
<proteinExistence type="inferred from homology"/>
<dbReference type="AlphaFoldDB" id="A0A9P5YNL6"/>
<dbReference type="InterPro" id="IPR020422">
    <property type="entry name" value="TYR_PHOSPHATASE_DUAL_dom"/>
</dbReference>
<dbReference type="PROSITE" id="PS00383">
    <property type="entry name" value="TYR_PHOSPHATASE_1"/>
    <property type="match status" value="1"/>
</dbReference>
<evidence type="ECO:0000256" key="1">
    <source>
        <dbReference type="ARBA" id="ARBA00008601"/>
    </source>
</evidence>
<reference evidence="8" key="1">
    <citation type="submission" date="2020-11" db="EMBL/GenBank/DDBJ databases">
        <authorList>
            <consortium name="DOE Joint Genome Institute"/>
            <person name="Ahrendt S."/>
            <person name="Riley R."/>
            <person name="Andreopoulos W."/>
            <person name="Labutti K."/>
            <person name="Pangilinan J."/>
            <person name="Ruiz-Duenas F.J."/>
            <person name="Barrasa J.M."/>
            <person name="Sanchez-Garcia M."/>
            <person name="Camarero S."/>
            <person name="Miyauchi S."/>
            <person name="Serrano A."/>
            <person name="Linde D."/>
            <person name="Babiker R."/>
            <person name="Drula E."/>
            <person name="Ayuso-Fernandez I."/>
            <person name="Pacheco R."/>
            <person name="Padilla G."/>
            <person name="Ferreira P."/>
            <person name="Barriuso J."/>
            <person name="Kellner H."/>
            <person name="Castanera R."/>
            <person name="Alfaro M."/>
            <person name="Ramirez L."/>
            <person name="Pisabarro A.G."/>
            <person name="Kuo A."/>
            <person name="Tritt A."/>
            <person name="Lipzen A."/>
            <person name="He G."/>
            <person name="Yan M."/>
            <person name="Ng V."/>
            <person name="Cullen D."/>
            <person name="Martin F."/>
            <person name="Rosso M.-N."/>
            <person name="Henrissat B."/>
            <person name="Hibbett D."/>
            <person name="Martinez A.T."/>
            <person name="Grigoriev I.V."/>
        </authorList>
    </citation>
    <scope>NUCLEOTIDE SEQUENCE</scope>
    <source>
        <strain evidence="8">CIRM-BRFM 674</strain>
    </source>
</reference>
<sequence>MDEVIPGLWIGDLRSALNAAGLKAHGIYSILSAMRGKITIHETFIRHQIQIDDTEDADILTHFLPCIHFIQSEIDKGRGVLVHCQAGVSRSSTIVAAYLMYSQKLDPQAALDLIKNSRPYVEPNQGFLQQLELFHDARYKISRREKAIRMFYLDRTVGEVMNGDGSPPQTEMFAKYPRTPSDSLPNTPGGGPRRRIRCKMCRQELATREHMLDHGQLGPPTPAANTPAGSRRPSASGGDNIRRPSRPSFGTALGDSLAMSSIDENTVKLTESPKKVNSSDSIERCVPMIPETHPLRSFRSSSQYLDRTESLSALEIEGEGDHEPNGAQDAHPDHINLTGVTPEDMSIQAAQMIGLKLSEAVISTPRGGDKPNGKQAETEGLFFTEKEGTINEYRSSSPTTTIDQPVTQFISPSDLAVQLISNPKLAALRSPTLPTSPSHGSPFKPMLQYSSPILVNPKCSGYFVEPMKWMDHFLTDGQLAGKIICPNKKCGAKLGNYDWAGQCCGCKEWVTPGFCINRSKVDEVV</sequence>
<dbReference type="PROSITE" id="PS50056">
    <property type="entry name" value="TYR_PHOSPHATASE_2"/>
    <property type="match status" value="1"/>
</dbReference>
<dbReference type="SUPFAM" id="SSF52799">
    <property type="entry name" value="(Phosphotyrosine protein) phosphatases II"/>
    <property type="match status" value="1"/>
</dbReference>
<gene>
    <name evidence="8" type="ORF">BDN70DRAFT_938587</name>
</gene>
<dbReference type="GO" id="GO:0005634">
    <property type="term" value="C:nucleus"/>
    <property type="evidence" value="ECO:0007669"/>
    <property type="project" value="TreeGrafter"/>
</dbReference>
<dbReference type="Proteomes" id="UP000807469">
    <property type="component" value="Unassembled WGS sequence"/>
</dbReference>
<evidence type="ECO:0000313" key="9">
    <source>
        <dbReference type="Proteomes" id="UP000807469"/>
    </source>
</evidence>
<dbReference type="Gene3D" id="3.90.190.10">
    <property type="entry name" value="Protein tyrosine phosphatase superfamily"/>
    <property type="match status" value="1"/>
</dbReference>
<dbReference type="InterPro" id="IPR000387">
    <property type="entry name" value="Tyr_Pase_dom"/>
</dbReference>
<dbReference type="InterPro" id="IPR029021">
    <property type="entry name" value="Prot-tyrosine_phosphatase-like"/>
</dbReference>
<organism evidence="8 9">
    <name type="scientific">Pholiota conissans</name>
    <dbReference type="NCBI Taxonomy" id="109636"/>
    <lineage>
        <taxon>Eukaryota</taxon>
        <taxon>Fungi</taxon>
        <taxon>Dikarya</taxon>
        <taxon>Basidiomycota</taxon>
        <taxon>Agaricomycotina</taxon>
        <taxon>Agaricomycetes</taxon>
        <taxon>Agaricomycetidae</taxon>
        <taxon>Agaricales</taxon>
        <taxon>Agaricineae</taxon>
        <taxon>Strophariaceae</taxon>
        <taxon>Pholiota</taxon>
    </lineage>
</organism>
<keyword evidence="4" id="KW-0904">Protein phosphatase</keyword>
<protein>
    <recommendedName>
        <fullName evidence="2">protein-tyrosine-phosphatase</fullName>
        <ecNumber evidence="2">3.1.3.48</ecNumber>
    </recommendedName>
</protein>
<dbReference type="PANTHER" id="PTHR45848:SF4">
    <property type="entry name" value="DUAL SPECIFICITY PROTEIN PHOSPHATASE 12"/>
    <property type="match status" value="1"/>
</dbReference>
<evidence type="ECO:0000313" key="8">
    <source>
        <dbReference type="EMBL" id="KAF9471900.1"/>
    </source>
</evidence>
<evidence type="ECO:0000256" key="5">
    <source>
        <dbReference type="SAM" id="MobiDB-lite"/>
    </source>
</evidence>
<accession>A0A9P5YNL6</accession>
<dbReference type="OrthoDB" id="2017893at2759"/>
<dbReference type="PANTHER" id="PTHR45848">
    <property type="entry name" value="DUAL SPECIFICITY PROTEIN PHOSPHATASE 12 FAMILY MEMBER"/>
    <property type="match status" value="1"/>
</dbReference>
<feature type="region of interest" description="Disordered" evidence="5">
    <location>
        <begin position="162"/>
        <end position="195"/>
    </location>
</feature>
<evidence type="ECO:0000256" key="4">
    <source>
        <dbReference type="ARBA" id="ARBA00022912"/>
    </source>
</evidence>
<dbReference type="GO" id="GO:0004725">
    <property type="term" value="F:protein tyrosine phosphatase activity"/>
    <property type="evidence" value="ECO:0007669"/>
    <property type="project" value="UniProtKB-EC"/>
</dbReference>
<feature type="domain" description="Tyrosine specific protein phosphatases" evidence="7">
    <location>
        <begin position="61"/>
        <end position="119"/>
    </location>
</feature>
<dbReference type="Pfam" id="PF00782">
    <property type="entry name" value="DSPc"/>
    <property type="match status" value="1"/>
</dbReference>
<dbReference type="InterPro" id="IPR000340">
    <property type="entry name" value="Dual-sp_phosphatase_cat-dom"/>
</dbReference>
<dbReference type="InterPro" id="IPR016130">
    <property type="entry name" value="Tyr_Pase_AS"/>
</dbReference>
<dbReference type="EMBL" id="MU155606">
    <property type="protein sequence ID" value="KAF9471900.1"/>
    <property type="molecule type" value="Genomic_DNA"/>
</dbReference>
<keyword evidence="9" id="KW-1185">Reference proteome</keyword>
<dbReference type="EC" id="3.1.3.48" evidence="2"/>
<evidence type="ECO:0000259" key="6">
    <source>
        <dbReference type="PROSITE" id="PS50054"/>
    </source>
</evidence>
<evidence type="ECO:0000256" key="3">
    <source>
        <dbReference type="ARBA" id="ARBA00022801"/>
    </source>
</evidence>
<keyword evidence="3" id="KW-0378">Hydrolase</keyword>
<evidence type="ECO:0000256" key="2">
    <source>
        <dbReference type="ARBA" id="ARBA00013064"/>
    </source>
</evidence>
<evidence type="ECO:0000259" key="7">
    <source>
        <dbReference type="PROSITE" id="PS50056"/>
    </source>
</evidence>